<evidence type="ECO:0000259" key="7">
    <source>
        <dbReference type="Pfam" id="PF01029"/>
    </source>
</evidence>
<dbReference type="HAMAP" id="MF_00073">
    <property type="entry name" value="NusB"/>
    <property type="match status" value="1"/>
</dbReference>
<dbReference type="SUPFAM" id="SSF48013">
    <property type="entry name" value="NusB-like"/>
    <property type="match status" value="1"/>
</dbReference>
<comment type="similarity">
    <text evidence="1 6">Belongs to the NusB family.</text>
</comment>
<keyword evidence="2 6" id="KW-0889">Transcription antitermination</keyword>
<evidence type="ECO:0000256" key="5">
    <source>
        <dbReference type="ARBA" id="ARBA00023163"/>
    </source>
</evidence>
<dbReference type="NCBIfam" id="TIGR01951">
    <property type="entry name" value="nusB"/>
    <property type="match status" value="1"/>
</dbReference>
<dbReference type="PANTHER" id="PTHR11078:SF3">
    <property type="entry name" value="ANTITERMINATION NUSB DOMAIN-CONTAINING PROTEIN"/>
    <property type="match status" value="1"/>
</dbReference>
<keyword evidence="3 6" id="KW-0694">RNA-binding</keyword>
<evidence type="ECO:0000256" key="2">
    <source>
        <dbReference type="ARBA" id="ARBA00022814"/>
    </source>
</evidence>
<proteinExistence type="inferred from homology"/>
<feature type="domain" description="NusB/RsmB/TIM44" evidence="7">
    <location>
        <begin position="4"/>
        <end position="132"/>
    </location>
</feature>
<dbReference type="InterPro" id="IPR011605">
    <property type="entry name" value="NusB_fam"/>
</dbReference>
<gene>
    <name evidence="6" type="primary">nusB</name>
    <name evidence="8" type="ORF">BM613_01445</name>
</gene>
<organism evidence="8 9">
    <name type="scientific">Sulfoacidibacillus thermotolerans</name>
    <name type="common">Acidibacillus sulfuroxidans</name>
    <dbReference type="NCBI Taxonomy" id="1765684"/>
    <lineage>
        <taxon>Bacteria</taxon>
        <taxon>Bacillati</taxon>
        <taxon>Bacillota</taxon>
        <taxon>Bacilli</taxon>
        <taxon>Bacillales</taxon>
        <taxon>Alicyclobacillaceae</taxon>
        <taxon>Sulfoacidibacillus</taxon>
    </lineage>
</organism>
<comment type="function">
    <text evidence="6">Involved in transcription antitermination. Required for transcription of ribosomal RNA (rRNA) genes. Binds specifically to the boxA antiterminator sequence of the ribosomal RNA (rrn) operons.</text>
</comment>
<dbReference type="Gene3D" id="1.10.940.10">
    <property type="entry name" value="NusB-like"/>
    <property type="match status" value="1"/>
</dbReference>
<accession>A0A2U3DC08</accession>
<comment type="caution">
    <text evidence="8">The sequence shown here is derived from an EMBL/GenBank/DDBJ whole genome shotgun (WGS) entry which is preliminary data.</text>
</comment>
<keyword evidence="5 6" id="KW-0804">Transcription</keyword>
<dbReference type="CDD" id="cd00619">
    <property type="entry name" value="Terminator_NusB"/>
    <property type="match status" value="1"/>
</dbReference>
<evidence type="ECO:0000256" key="1">
    <source>
        <dbReference type="ARBA" id="ARBA00005952"/>
    </source>
</evidence>
<sequence>MSRHRARERALQTLFQLDINDLEQEQAVEYTQNVLADAVGEQSINMAYFRRLVSGVLDHKTYIDSILDRYSQEWEVTRMPGVDRSILRIAVYELLFEEDLPPAVAIDEAVSLSKVYGTENSSKFVNGVLSALLEELPQLRARCQETP</sequence>
<reference evidence="8 9" key="1">
    <citation type="submission" date="2016-11" db="EMBL/GenBank/DDBJ databases">
        <title>Comparative genomics of Acidibacillus ferroxidans species.</title>
        <authorList>
            <person name="Oliveira G."/>
            <person name="Nunes G."/>
            <person name="Oliveira R."/>
            <person name="Araujo F."/>
            <person name="Salim A."/>
            <person name="Scholte L."/>
            <person name="Morais D."/>
            <person name="Nancucheo I."/>
            <person name="Johnson D.B."/>
            <person name="Grail B."/>
            <person name="Bittencourt J."/>
            <person name="Valadares R."/>
        </authorList>
    </citation>
    <scope>NUCLEOTIDE SEQUENCE [LARGE SCALE GENOMIC DNA]</scope>
    <source>
        <strain evidence="8 9">Y002</strain>
    </source>
</reference>
<dbReference type="Pfam" id="PF01029">
    <property type="entry name" value="NusB"/>
    <property type="match status" value="1"/>
</dbReference>
<evidence type="ECO:0000313" key="9">
    <source>
        <dbReference type="Proteomes" id="UP000245380"/>
    </source>
</evidence>
<dbReference type="InterPro" id="IPR035926">
    <property type="entry name" value="NusB-like_sf"/>
</dbReference>
<keyword evidence="9" id="KW-1185">Reference proteome</keyword>
<name>A0A2U3DC08_SULT2</name>
<dbReference type="InterPro" id="IPR006027">
    <property type="entry name" value="NusB_RsmB_TIM44"/>
</dbReference>
<dbReference type="GO" id="GO:0006353">
    <property type="term" value="P:DNA-templated transcription termination"/>
    <property type="evidence" value="ECO:0007669"/>
    <property type="project" value="UniProtKB-UniRule"/>
</dbReference>
<dbReference type="EMBL" id="MPDK01000002">
    <property type="protein sequence ID" value="PWI58785.1"/>
    <property type="molecule type" value="Genomic_DNA"/>
</dbReference>
<evidence type="ECO:0000256" key="4">
    <source>
        <dbReference type="ARBA" id="ARBA00023015"/>
    </source>
</evidence>
<dbReference type="GO" id="GO:0003723">
    <property type="term" value="F:RNA binding"/>
    <property type="evidence" value="ECO:0007669"/>
    <property type="project" value="UniProtKB-UniRule"/>
</dbReference>
<dbReference type="GO" id="GO:0031564">
    <property type="term" value="P:transcription antitermination"/>
    <property type="evidence" value="ECO:0007669"/>
    <property type="project" value="UniProtKB-KW"/>
</dbReference>
<dbReference type="RefSeq" id="WP_109429378.1">
    <property type="nucleotide sequence ID" value="NZ_MPDK01000002.1"/>
</dbReference>
<dbReference type="AlphaFoldDB" id="A0A2U3DC08"/>
<evidence type="ECO:0000256" key="6">
    <source>
        <dbReference type="HAMAP-Rule" id="MF_00073"/>
    </source>
</evidence>
<protein>
    <recommendedName>
        <fullName evidence="6">Transcription antitermination protein NusB</fullName>
    </recommendedName>
    <alternativeName>
        <fullName evidence="6">Antitermination factor NusB</fullName>
    </alternativeName>
</protein>
<dbReference type="OrthoDB" id="9811381at2"/>
<dbReference type="GO" id="GO:0005829">
    <property type="term" value="C:cytosol"/>
    <property type="evidence" value="ECO:0007669"/>
    <property type="project" value="TreeGrafter"/>
</dbReference>
<evidence type="ECO:0000313" key="8">
    <source>
        <dbReference type="EMBL" id="PWI58785.1"/>
    </source>
</evidence>
<keyword evidence="4 6" id="KW-0805">Transcription regulation</keyword>
<dbReference type="Proteomes" id="UP000245380">
    <property type="component" value="Unassembled WGS sequence"/>
</dbReference>
<dbReference type="PANTHER" id="PTHR11078">
    <property type="entry name" value="N UTILIZATION SUBSTANCE PROTEIN B-RELATED"/>
    <property type="match status" value="1"/>
</dbReference>
<evidence type="ECO:0000256" key="3">
    <source>
        <dbReference type="ARBA" id="ARBA00022884"/>
    </source>
</evidence>